<gene>
    <name evidence="2" type="ORF">SAMN04488524_2852</name>
</gene>
<name>A0A1W2C3C8_9SPHI</name>
<keyword evidence="1" id="KW-0732">Signal</keyword>
<feature type="chain" id="PRO_5011963939" evidence="1">
    <location>
        <begin position="21"/>
        <end position="816"/>
    </location>
</feature>
<dbReference type="RefSeq" id="WP_084239481.1">
    <property type="nucleotide sequence ID" value="NZ_FWXT01000001.1"/>
</dbReference>
<reference evidence="3" key="1">
    <citation type="submission" date="2017-04" db="EMBL/GenBank/DDBJ databases">
        <authorList>
            <person name="Varghese N."/>
            <person name="Submissions S."/>
        </authorList>
    </citation>
    <scope>NUCLEOTIDE SEQUENCE [LARGE SCALE GENOMIC DNA]</scope>
    <source>
        <strain evidence="3">DSM 12126</strain>
    </source>
</reference>
<accession>A0A1W2C3C8</accession>
<evidence type="ECO:0000313" key="3">
    <source>
        <dbReference type="Proteomes" id="UP000192756"/>
    </source>
</evidence>
<dbReference type="Gene3D" id="2.60.40.1120">
    <property type="entry name" value="Carboxypeptidase-like, regulatory domain"/>
    <property type="match status" value="1"/>
</dbReference>
<dbReference type="OrthoDB" id="983143at2"/>
<dbReference type="InterPro" id="IPR008969">
    <property type="entry name" value="CarboxyPept-like_regulatory"/>
</dbReference>
<proteinExistence type="predicted"/>
<evidence type="ECO:0000256" key="1">
    <source>
        <dbReference type="SAM" id="SignalP"/>
    </source>
</evidence>
<evidence type="ECO:0000313" key="2">
    <source>
        <dbReference type="EMBL" id="SMC79524.1"/>
    </source>
</evidence>
<dbReference type="InterPro" id="IPR043741">
    <property type="entry name" value="DUF5686"/>
</dbReference>
<dbReference type="Gene3D" id="2.50.20.10">
    <property type="entry name" value="Lipoprotein localisation LolA/LolB/LppX"/>
    <property type="match status" value="1"/>
</dbReference>
<protein>
    <submittedName>
        <fullName evidence="2">CarboxypepD_reg-like domain-containing protein</fullName>
    </submittedName>
</protein>
<feature type="signal peptide" evidence="1">
    <location>
        <begin position="1"/>
        <end position="20"/>
    </location>
</feature>
<dbReference type="EMBL" id="FWXT01000001">
    <property type="protein sequence ID" value="SMC79524.1"/>
    <property type="molecule type" value="Genomic_DNA"/>
</dbReference>
<dbReference type="Pfam" id="PF18939">
    <property type="entry name" value="DUF5686"/>
    <property type="match status" value="1"/>
</dbReference>
<dbReference type="STRING" id="151894.SAMN04488524_2852"/>
<dbReference type="AlphaFoldDB" id="A0A1W2C3C8"/>
<keyword evidence="3" id="KW-1185">Reference proteome</keyword>
<dbReference type="SUPFAM" id="SSF49464">
    <property type="entry name" value="Carboxypeptidase regulatory domain-like"/>
    <property type="match status" value="1"/>
</dbReference>
<sequence>MKKPFLTLILLVITFTTALAQQFKLSGTIKDTDGQPVSFASVYIKNTTKGTSANIDGFYRLAIEAGTFTIVYKAIGYKAVERNISIAEDAAEHIVLSPETYTLSGVTINANAEDPAYAIIRQTIKQRKAHLTEVNAYTTNVYIKGVQKLVGAPKKIFGRDIQKMLDLDTNRKGIIYLSESTSTFAFQRPDKIHEEMISSKTSGRNNAFSFNKASDLIINFYENILLEDKLSTRGFVSPISDNAFLYYRYKLLGVSTENGITVNKIQIIPRREHDPVFRGVIYIADDSWHLVNAEVYLSKNTGINLLDTLHIKQQFLKVENTYMPSNINFQFNGNVLGFKFEGYYVGVYSNYNIQPNFPKNYFNGEILKISKAVNKKDSLFWLNNRPIPLTKEESRDYIRKDSIAALKTSKRYLDSMERENNKFGIVKLAATGYTINNRYAGKHYSFDPLYRSILYNTVEGLALKYGVTYKKDLENSRYYSIRPEARYGFSNKTLTGSLTANYYYNPVKRANISISGGSGIYDLNNFGSMSLLGNSINSLFFETNFSKFYKKEFINAGTSRELSNGLLANLSVDYSRNTQLVNTTHFKIKDLKGEQFSSNNPFTPETETPLFPTYKALTVMASLNYTIGQSYITRPDGKFYQASKYPTIDLSYRKGINEVFNSDVDYDLIALEISQNRMSSGLWGYSSFIIGAGKFLNHNQVFYPDARHFRGNNSLFSVPNLRKFLFLDFYLFSTDREYLEGHFEHNFSGLLTNKVPLLRKLKLEEVVGISYLSQPVKRNYTEFYFGLQRLIFRVAYGFAYDGKTRVQHGFRMSYGF</sequence>
<dbReference type="Proteomes" id="UP000192756">
    <property type="component" value="Unassembled WGS sequence"/>
</dbReference>
<dbReference type="Pfam" id="PF13715">
    <property type="entry name" value="CarbopepD_reg_2"/>
    <property type="match status" value="1"/>
</dbReference>
<organism evidence="2 3">
    <name type="scientific">Pedobacter africanus</name>
    <dbReference type="NCBI Taxonomy" id="151894"/>
    <lineage>
        <taxon>Bacteria</taxon>
        <taxon>Pseudomonadati</taxon>
        <taxon>Bacteroidota</taxon>
        <taxon>Sphingobacteriia</taxon>
        <taxon>Sphingobacteriales</taxon>
        <taxon>Sphingobacteriaceae</taxon>
        <taxon>Pedobacter</taxon>
    </lineage>
</organism>